<name>A0A078AJC2_STYLE</name>
<dbReference type="SUPFAM" id="SSF49899">
    <property type="entry name" value="Concanavalin A-like lectins/glucanases"/>
    <property type="match status" value="1"/>
</dbReference>
<evidence type="ECO:0000313" key="1">
    <source>
        <dbReference type="EMBL" id="CDW82420.1"/>
    </source>
</evidence>
<organism evidence="1 2">
    <name type="scientific">Stylonychia lemnae</name>
    <name type="common">Ciliate</name>
    <dbReference type="NCBI Taxonomy" id="5949"/>
    <lineage>
        <taxon>Eukaryota</taxon>
        <taxon>Sar</taxon>
        <taxon>Alveolata</taxon>
        <taxon>Ciliophora</taxon>
        <taxon>Intramacronucleata</taxon>
        <taxon>Spirotrichea</taxon>
        <taxon>Stichotrichia</taxon>
        <taxon>Sporadotrichida</taxon>
        <taxon>Oxytrichidae</taxon>
        <taxon>Stylonychinae</taxon>
        <taxon>Stylonychia</taxon>
    </lineage>
</organism>
<dbReference type="Gene3D" id="2.60.120.200">
    <property type="match status" value="1"/>
</dbReference>
<evidence type="ECO:0000313" key="2">
    <source>
        <dbReference type="Proteomes" id="UP000039865"/>
    </source>
</evidence>
<gene>
    <name evidence="1" type="primary">Contig16466.g17536</name>
    <name evidence="1" type="ORF">STYLEM_11452</name>
</gene>
<dbReference type="InterPro" id="IPR013320">
    <property type="entry name" value="ConA-like_dom_sf"/>
</dbReference>
<sequence length="1537" mass="172021">MLSCKPPDMHIFKSFSVTFWYKQGNTDNFYNIVELKKSFLIYYDKTAEMINFSNQDINNPTDAYLSITKDKWHYMNFPLKIEAYNKISLRSTTYEYKNMLRYFRFDKILNGELIYDYSFQKEHCVNFQSSIWTKDSVVEKILTLNSLTQIAVDTSYENWNLVLNQNGISINPPQRITNYEEGITIEFWFNLKNLPSTSFELILFYLNVPSQGSLYQYMSSATNLQQLFLNYQGYASSFSFSGSVTVQTSNWYYYVITFNPRSKCFTQIIGKGEVNVPRQSNRNCFTSATSPLYNNINMLKFMYVQNCGSDCSSFQSFIQEIKIWDTIRIDNLIWSYSKTIMTKIENPALVGYWRLIYEIQNYGNYVFDYSVNSNDPVDVSSLSWLTPSSLLELCQNDQLLDITIFTCQSYTQQQSSLTAATSQFKFNFQNSTHLLINNVIMGSWEWTADFWMLKNSDTDYATPFYIGEYEYHHNYFDDYQMMPQVMFNIQGCWINTTVYQDCYMKSFNDGRYSTAMTNFYQNCSLENNSTLGCQNLCQYSSNCDNTCDTVHKCKIYCDNAQLCKGSFKNSIDPQFTCQSSSKTCNATFTDNSNNIKLSCSGVQTYCGITIDSSSSNNMAVSGDLSFSIDSILDCQSSNYCEIKSTTTYNQVLDCTSATKCSGNFTDAFVTSSTASDYYNVIIAVSAINPSYTFSNSDRIALNCWKAENCQLFINSPRNLNRDCSYSTQYHKINAQATTGYNFFTLDQSSSVYHNFLAAIDCSSSSSCQNEIKNGPICSTNTKLHIIECDNAVQCINSFTNTHLVSIQCELTKTCTNTIKTSTLQDIGGIYKLYPYIKCKSSDACTTTLTDVDYFQLDCYNTKSCVVKLTGTTSNNEVSGSDTDFKLYSYINCQKSYSCNLDITNGANYVFVDLQNSQTLSSSSSSISFTGTISTNEAFYPVILAQSSQSVQIQIKQTTDAFIDCAYATSCVISLDTIYRSATSLTSPLTYPQILNLTEATSSSVTINNSPAAYINCKKSKTACKGTISLTTTSYNSDTCNSPYTIFNKMDCSESTGKCTMICASTAKFCQLNCQKASNCFSTFTQLADSSYPYVCSLQIFLNYVDCSSPTATCTNTMSQTPFYYVKCENVCTNSLSTVVPVSQSPNGNLNPDYSIYPYINCDYTTATCTNTLANVYEFYINCQTSLKCKNTVSGQSTYSYQVYQDYSVHSMYSIINCEKSKSCENQITSHVPIYINCKQATYCKNTILTTNVVFTFMGFRIYPQIEADYATGQIINIVTTAWGVRILCSAVSTSSCDNTLSTVFDFIIDCKMQNCNNVISTGANSVISDYTTTLETQYSIIKCNGKDGQICSNSATSANQVYIVCNTFKVKCTNTISTANQVPIADSTYNSVNFPYINCNGLQSPGSCTNTISSYNVALIDCEGSINACTSTLSTGPSTQPSFESLISCYNTKKCSGTCTSTQFCIIDCESSSDTCTSKISLSVRSTTLATNTLAYPFVNCYSAKCSGTCDQSTDCLLYGYQSLSGSTYTVNKASST</sequence>
<reference evidence="1 2" key="1">
    <citation type="submission" date="2014-06" db="EMBL/GenBank/DDBJ databases">
        <authorList>
            <person name="Swart Estienne"/>
        </authorList>
    </citation>
    <scope>NUCLEOTIDE SEQUENCE [LARGE SCALE GENOMIC DNA]</scope>
    <source>
        <strain evidence="1 2">130c</strain>
    </source>
</reference>
<protein>
    <submittedName>
        <fullName evidence="1">Uncharacterized protein</fullName>
    </submittedName>
</protein>
<dbReference type="EMBL" id="CCKQ01010896">
    <property type="protein sequence ID" value="CDW82420.1"/>
    <property type="molecule type" value="Genomic_DNA"/>
</dbReference>
<dbReference type="Proteomes" id="UP000039865">
    <property type="component" value="Unassembled WGS sequence"/>
</dbReference>
<proteinExistence type="predicted"/>
<dbReference type="OMA" id="KISCHEC"/>
<accession>A0A078AJC2</accession>
<dbReference type="InParanoid" id="A0A078AJC2"/>
<keyword evidence="2" id="KW-1185">Reference proteome</keyword>